<dbReference type="EMBL" id="FNWV01000013">
    <property type="protein sequence ID" value="SEH80568.1"/>
    <property type="molecule type" value="Genomic_DNA"/>
</dbReference>
<evidence type="ECO:0000313" key="1">
    <source>
        <dbReference type="EMBL" id="SEH80568.1"/>
    </source>
</evidence>
<evidence type="ECO:0000313" key="2">
    <source>
        <dbReference type="Proteomes" id="UP000183190"/>
    </source>
</evidence>
<evidence type="ECO:0008006" key="3">
    <source>
        <dbReference type="Google" id="ProtNLM"/>
    </source>
</evidence>
<name>A0A1H6L5U7_RUMFL</name>
<dbReference type="RefSeq" id="WP_074718488.1">
    <property type="nucleotide sequence ID" value="NZ_FNWV01000013.1"/>
</dbReference>
<dbReference type="Proteomes" id="UP000183190">
    <property type="component" value="Unassembled WGS sequence"/>
</dbReference>
<reference evidence="1 2" key="1">
    <citation type="submission" date="2016-10" db="EMBL/GenBank/DDBJ databases">
        <authorList>
            <person name="de Groot N.N."/>
        </authorList>
    </citation>
    <scope>NUCLEOTIDE SEQUENCE [LARGE SCALE GENOMIC DNA]</scope>
    <source>
        <strain evidence="1 2">YAD2003</strain>
    </source>
</reference>
<dbReference type="AlphaFoldDB" id="A0A1H6L5U7"/>
<organism evidence="1 2">
    <name type="scientific">Ruminococcus flavefaciens</name>
    <dbReference type="NCBI Taxonomy" id="1265"/>
    <lineage>
        <taxon>Bacteria</taxon>
        <taxon>Bacillati</taxon>
        <taxon>Bacillota</taxon>
        <taxon>Clostridia</taxon>
        <taxon>Eubacteriales</taxon>
        <taxon>Oscillospiraceae</taxon>
        <taxon>Ruminococcus</taxon>
    </lineage>
</organism>
<protein>
    <recommendedName>
        <fullName evidence="3">Phage tail tube protein</fullName>
    </recommendedName>
</protein>
<sequence length="129" mass="14110">MSTTELTKHEAVPVNIASAVVYCDGFKAVSARSINEESTADGGSVFTNNASRSTKLTFSGRIFADYSADFIYSFNALVKSSAAFNVEYMGLCFRSCHLLSYTFDNKKGDWADVTVTLLTDDDIVRSDDI</sequence>
<dbReference type="OrthoDB" id="1822056at2"/>
<proteinExistence type="predicted"/>
<gene>
    <name evidence="1" type="ORF">SAMN02910265_02813</name>
</gene>
<accession>A0A1H6L5U7</accession>